<dbReference type="KEGG" id="mpd:MCP_0117"/>
<reference evidence="2 3" key="2">
    <citation type="journal article" date="2008" name="Int. J. Syst. Evol. Microbiol.">
        <title>Methanocella paludicola gen. nov., sp. nov., a methane-producing archaeon, the first isolate of the lineage 'Rice Cluster I', and proposal of the new archaeal order Methanocellales ord. nov.</title>
        <authorList>
            <person name="Sakai S."/>
            <person name="Imachi H."/>
            <person name="Hanada S."/>
            <person name="Ohashi A."/>
            <person name="Harada H."/>
            <person name="Kamagata Y."/>
        </authorList>
    </citation>
    <scope>NUCLEOTIDE SEQUENCE [LARGE SCALE GENOMIC DNA]</scope>
    <source>
        <strain evidence="3">DSM 17711 / JCM 13418 / NBRC 101707 / SANAE</strain>
    </source>
</reference>
<reference evidence="2 3" key="1">
    <citation type="journal article" date="2007" name="Appl. Environ. Microbiol.">
        <title>Isolation of key methanogens for global methane emission from rice paddy fields: a novel isolate affiliated with the clone cluster rice cluster I.</title>
        <authorList>
            <person name="Sakai S."/>
            <person name="Imachi H."/>
            <person name="Sekiguchi Y."/>
            <person name="Ohashi A."/>
            <person name="Harada H."/>
            <person name="Kamagata Y."/>
        </authorList>
    </citation>
    <scope>NUCLEOTIDE SEQUENCE [LARGE SCALE GENOMIC DNA]</scope>
    <source>
        <strain evidence="3">DSM 17711 / JCM 13418 / NBRC 101707 / SANAE</strain>
    </source>
</reference>
<dbReference type="STRING" id="304371.MCP_0117"/>
<dbReference type="AlphaFoldDB" id="D1YUR7"/>
<keyword evidence="3" id="KW-1185">Reference proteome</keyword>
<dbReference type="InParanoid" id="D1YUR7"/>
<keyword evidence="1" id="KW-1133">Transmembrane helix</keyword>
<dbReference type="GeneID" id="8682643"/>
<dbReference type="OrthoDB" id="385320at2157"/>
<dbReference type="Proteomes" id="UP000001882">
    <property type="component" value="Chromosome"/>
</dbReference>
<organism evidence="2 3">
    <name type="scientific">Methanocella paludicola (strain DSM 17711 / JCM 13418 / NBRC 101707 / SANAE)</name>
    <dbReference type="NCBI Taxonomy" id="304371"/>
    <lineage>
        <taxon>Archaea</taxon>
        <taxon>Methanobacteriati</taxon>
        <taxon>Methanobacteriota</taxon>
        <taxon>Stenosarchaea group</taxon>
        <taxon>Methanomicrobia</taxon>
        <taxon>Methanocellales</taxon>
        <taxon>Methanocellaceae</taxon>
        <taxon>Methanocella</taxon>
    </lineage>
</organism>
<sequence length="157" mass="17671">MDLDDITKELDKAGKPGRLPERKPDFRVKQGMLKAYFLKLLAFVLLIVVAGFGFLVVFNYRSLVMMLIVLVYLGLGIFLAFKLFVLTYTGWLYTLLLSAAGVFMPVLALISRGFSNPTFTAGAFGIIALSLLSVLLLWWAKDLFGIKSYREIFVPYK</sequence>
<dbReference type="eggNOG" id="arCOG02732">
    <property type="taxonomic scope" value="Archaea"/>
</dbReference>
<evidence type="ECO:0000313" key="2">
    <source>
        <dbReference type="EMBL" id="BAI60189.1"/>
    </source>
</evidence>
<proteinExistence type="predicted"/>
<feature type="transmembrane region" description="Helical" evidence="1">
    <location>
        <begin position="36"/>
        <end position="58"/>
    </location>
</feature>
<feature type="transmembrane region" description="Helical" evidence="1">
    <location>
        <begin position="122"/>
        <end position="140"/>
    </location>
</feature>
<reference evidence="3" key="3">
    <citation type="journal article" date="2011" name="PLoS ONE">
        <title>Genome sequence of a mesophilic hydrogenotrophic methanogen Methanocella paludicola, the first cultivated representative of the order Methanocellales.</title>
        <authorList>
            <person name="Sakai S."/>
            <person name="Takaki Y."/>
            <person name="Shimamura S."/>
            <person name="Sekine M."/>
            <person name="Tajima T."/>
            <person name="Kosugi H."/>
            <person name="Ichikawa N."/>
            <person name="Tasumi E."/>
            <person name="Hiraki A.T."/>
            <person name="Shimizu A."/>
            <person name="Kato Y."/>
            <person name="Nishiko R."/>
            <person name="Mori K."/>
            <person name="Fujita N."/>
            <person name="Imachi H."/>
            <person name="Takai K."/>
        </authorList>
    </citation>
    <scope>NUCLEOTIDE SEQUENCE [LARGE SCALE GENOMIC DNA]</scope>
    <source>
        <strain evidence="3">DSM 17711 / JCM 13418 / NBRC 101707 / SANAE</strain>
    </source>
</reference>
<feature type="transmembrane region" description="Helical" evidence="1">
    <location>
        <begin position="64"/>
        <end position="84"/>
    </location>
</feature>
<dbReference type="EMBL" id="AP011532">
    <property type="protein sequence ID" value="BAI60189.1"/>
    <property type="molecule type" value="Genomic_DNA"/>
</dbReference>
<name>D1YUR7_METPS</name>
<protein>
    <submittedName>
        <fullName evidence="2">Uncharacterized protein</fullName>
    </submittedName>
</protein>
<evidence type="ECO:0000256" key="1">
    <source>
        <dbReference type="SAM" id="Phobius"/>
    </source>
</evidence>
<accession>D1YUR7</accession>
<feature type="transmembrane region" description="Helical" evidence="1">
    <location>
        <begin position="91"/>
        <end position="110"/>
    </location>
</feature>
<dbReference type="RefSeq" id="WP_012898869.1">
    <property type="nucleotide sequence ID" value="NC_013665.1"/>
</dbReference>
<keyword evidence="1" id="KW-0472">Membrane</keyword>
<keyword evidence="1" id="KW-0812">Transmembrane</keyword>
<gene>
    <name evidence="2" type="ordered locus">MCP_0117</name>
</gene>
<evidence type="ECO:0000313" key="3">
    <source>
        <dbReference type="Proteomes" id="UP000001882"/>
    </source>
</evidence>